<name>M4NJV1_9CAUD</name>
<gene>
    <name evidence="1" type="ORF">SWVG_00017</name>
</gene>
<evidence type="ECO:0000313" key="1">
    <source>
        <dbReference type="EMBL" id="AGG91258.1"/>
    </source>
</evidence>
<evidence type="ECO:0000313" key="2">
    <source>
        <dbReference type="Proteomes" id="UP000202401"/>
    </source>
</evidence>
<proteinExistence type="predicted"/>
<dbReference type="KEGG" id="vg:15013086"/>
<sequence length="77" mass="8580">MIEAVVSATVAALAAGAALTNRLHNRITELDRRVDAFELRVATNYVPQEQFGEAITKMEAHMIRIENKLDQMLLKNG</sequence>
<dbReference type="RefSeq" id="YP_007676451.1">
    <property type="nucleotide sequence ID" value="NC_020867.1"/>
</dbReference>
<accession>M4NJV1</accession>
<keyword evidence="2" id="KW-1185">Reference proteome</keyword>
<organism evidence="1 2">
    <name type="scientific">Synechococcus phage S-RIP1</name>
    <dbReference type="NCBI Taxonomy" id="754041"/>
    <lineage>
        <taxon>Viruses</taxon>
        <taxon>Duplodnaviria</taxon>
        <taxon>Heunggongvirae</taxon>
        <taxon>Uroviricota</taxon>
        <taxon>Caudoviricetes</taxon>
        <taxon>Autographivirales</taxon>
        <taxon>Kajamvirus</taxon>
        <taxon>Kajamvirus SRIP1</taxon>
    </lineage>
</organism>
<dbReference type="EMBL" id="HQ317388">
    <property type="protein sequence ID" value="AGG91258.1"/>
    <property type="molecule type" value="Genomic_DNA"/>
</dbReference>
<dbReference type="OrthoDB" id="24945at10239"/>
<reference evidence="1 2" key="1">
    <citation type="submission" date="2010-09" db="EMBL/GenBank/DDBJ databases">
        <title>The Genome Sequence of Synechococcus phage S-RIP1 isolate R2_2007.</title>
        <authorList>
            <consortium name="The Broad Institute Genome Sequencing Platform"/>
            <person name="Henn M.R."/>
            <person name="Marston M."/>
            <person name="Levin J."/>
            <person name="Malboeuf C."/>
            <person name="Casali M."/>
            <person name="Russ C."/>
            <person name="Lennon N."/>
            <person name="Chapman S.B."/>
            <person name="Erlich R."/>
            <person name="Young S.K."/>
            <person name="Yandava C."/>
            <person name="Zeng Q."/>
            <person name="Fitzgerald M.F."/>
            <person name="Alvarado L."/>
            <person name="Anderson S."/>
            <person name="Berlin A."/>
            <person name="Chen Z."/>
            <person name="Freedman E."/>
            <person name="Gellesch M."/>
            <person name="Goldberg J."/>
            <person name="Green L."/>
            <person name="Griggs A."/>
            <person name="Gujja S."/>
            <person name="Heilman E.R."/>
            <person name="Heiman D."/>
            <person name="Hollinger A."/>
            <person name="Howarth C."/>
            <person name="Larson L."/>
            <person name="Mehta T."/>
            <person name="Neiman D."/>
            <person name="Pearson M."/>
            <person name="Roberts A."/>
            <person name="Ryan E."/>
            <person name="Saif S."/>
            <person name="Shea T."/>
            <person name="Shenoy N."/>
            <person name="Sisk P."/>
            <person name="Stolte C."/>
            <person name="Sykes S."/>
            <person name="White J."/>
            <person name="Haas B."/>
            <person name="Nusbaum C."/>
            <person name="Birren B."/>
        </authorList>
    </citation>
    <scope>NUCLEOTIDE SEQUENCE [LARGE SCALE GENOMIC DNA]</scope>
</reference>
<dbReference type="GeneID" id="15013086"/>
<dbReference type="Proteomes" id="UP000202401">
    <property type="component" value="Segment"/>
</dbReference>
<protein>
    <submittedName>
        <fullName evidence="1">Uncharacterized protein</fullName>
    </submittedName>
</protein>